<name>A0AAN9VR48_9ORTH</name>
<gene>
    <name evidence="1" type="ORF">R5R35_005637</name>
</gene>
<protein>
    <submittedName>
        <fullName evidence="1">Uncharacterized protein</fullName>
    </submittedName>
</protein>
<sequence>MTDSRKQTDPAILEEIKNIKKHISENNMTDKLKEAFEKTLKPLDKYSNTMEKLQQLFDDSGTLSYEDAFRALGGPEFAEENKNENLDEILKKLARLHADNLNPEVKEELLKVFCKVYDHRPEQRK</sequence>
<comment type="caution">
    <text evidence="1">The sequence shown here is derived from an EMBL/GenBank/DDBJ whole genome shotgun (WGS) entry which is preliminary data.</text>
</comment>
<evidence type="ECO:0000313" key="1">
    <source>
        <dbReference type="EMBL" id="KAK7862599.1"/>
    </source>
</evidence>
<evidence type="ECO:0000313" key="2">
    <source>
        <dbReference type="Proteomes" id="UP001378592"/>
    </source>
</evidence>
<accession>A0AAN9VR48</accession>
<dbReference type="EMBL" id="JAZDUA010000268">
    <property type="protein sequence ID" value="KAK7862599.1"/>
    <property type="molecule type" value="Genomic_DNA"/>
</dbReference>
<reference evidence="1 2" key="1">
    <citation type="submission" date="2024-03" db="EMBL/GenBank/DDBJ databases">
        <title>The genome assembly and annotation of the cricket Gryllus longicercus Weissman &amp; Gray.</title>
        <authorList>
            <person name="Szrajer S."/>
            <person name="Gray D."/>
            <person name="Ylla G."/>
        </authorList>
    </citation>
    <scope>NUCLEOTIDE SEQUENCE [LARGE SCALE GENOMIC DNA]</scope>
    <source>
        <strain evidence="1">DAG 2021-001</strain>
        <tissue evidence="1">Whole body minus gut</tissue>
    </source>
</reference>
<dbReference type="AlphaFoldDB" id="A0AAN9VR48"/>
<proteinExistence type="predicted"/>
<dbReference type="Proteomes" id="UP001378592">
    <property type="component" value="Unassembled WGS sequence"/>
</dbReference>
<keyword evidence="2" id="KW-1185">Reference proteome</keyword>
<organism evidence="1 2">
    <name type="scientific">Gryllus longicercus</name>
    <dbReference type="NCBI Taxonomy" id="2509291"/>
    <lineage>
        <taxon>Eukaryota</taxon>
        <taxon>Metazoa</taxon>
        <taxon>Ecdysozoa</taxon>
        <taxon>Arthropoda</taxon>
        <taxon>Hexapoda</taxon>
        <taxon>Insecta</taxon>
        <taxon>Pterygota</taxon>
        <taxon>Neoptera</taxon>
        <taxon>Polyneoptera</taxon>
        <taxon>Orthoptera</taxon>
        <taxon>Ensifera</taxon>
        <taxon>Gryllidea</taxon>
        <taxon>Grylloidea</taxon>
        <taxon>Gryllidae</taxon>
        <taxon>Gryllinae</taxon>
        <taxon>Gryllus</taxon>
    </lineage>
</organism>